<comment type="caution">
    <text evidence="6">The sequence shown here is derived from an EMBL/GenBank/DDBJ whole genome shotgun (WGS) entry which is preliminary data.</text>
</comment>
<evidence type="ECO:0000313" key="6">
    <source>
        <dbReference type="EMBL" id="MFD1930557.1"/>
    </source>
</evidence>
<dbReference type="PANTHER" id="PTHR47506">
    <property type="entry name" value="TRANSCRIPTIONAL REGULATORY PROTEIN"/>
    <property type="match status" value="1"/>
</dbReference>
<feature type="domain" description="HTH tetR-type" evidence="5">
    <location>
        <begin position="6"/>
        <end position="66"/>
    </location>
</feature>
<sequence length="194" mass="20824">MGRPAKFGADQILDAAAALAAEGGHEAVTVTAIAARLGAPSGSIYHRYASRDLLLAHLWIRAVRRFQEGFLSAARVPDLAEAVRASAAHVVRWSAEHQDEARLLLAHNVAELRERWPDELGEELDRLNVDATAALRELAGRLPGDDALERVTFALVDVPVAAVRRHVLAGRTVPDSAVRLAEAAALAIVLESDL</sequence>
<keyword evidence="2 4" id="KW-0238">DNA-binding</keyword>
<gene>
    <name evidence="6" type="ORF">ACFSKW_03595</name>
</gene>
<evidence type="ECO:0000313" key="7">
    <source>
        <dbReference type="Proteomes" id="UP001597368"/>
    </source>
</evidence>
<feature type="DNA-binding region" description="H-T-H motif" evidence="4">
    <location>
        <begin position="29"/>
        <end position="48"/>
    </location>
</feature>
<accession>A0ABW4SLW4</accession>
<evidence type="ECO:0000259" key="5">
    <source>
        <dbReference type="PROSITE" id="PS50977"/>
    </source>
</evidence>
<organism evidence="6 7">
    <name type="scientific">Nonomuraea mangrovi</name>
    <dbReference type="NCBI Taxonomy" id="2316207"/>
    <lineage>
        <taxon>Bacteria</taxon>
        <taxon>Bacillati</taxon>
        <taxon>Actinomycetota</taxon>
        <taxon>Actinomycetes</taxon>
        <taxon>Streptosporangiales</taxon>
        <taxon>Streptosporangiaceae</taxon>
        <taxon>Nonomuraea</taxon>
    </lineage>
</organism>
<evidence type="ECO:0000256" key="3">
    <source>
        <dbReference type="ARBA" id="ARBA00023163"/>
    </source>
</evidence>
<dbReference type="InterPro" id="IPR009057">
    <property type="entry name" value="Homeodomain-like_sf"/>
</dbReference>
<dbReference type="RefSeq" id="WP_379569041.1">
    <property type="nucleotide sequence ID" value="NZ_JBHUFV010000003.1"/>
</dbReference>
<evidence type="ECO:0000256" key="1">
    <source>
        <dbReference type="ARBA" id="ARBA00023015"/>
    </source>
</evidence>
<dbReference type="EMBL" id="JBHUFV010000003">
    <property type="protein sequence ID" value="MFD1930557.1"/>
    <property type="molecule type" value="Genomic_DNA"/>
</dbReference>
<reference evidence="7" key="1">
    <citation type="journal article" date="2019" name="Int. J. Syst. Evol. Microbiol.">
        <title>The Global Catalogue of Microorganisms (GCM) 10K type strain sequencing project: providing services to taxonomists for standard genome sequencing and annotation.</title>
        <authorList>
            <consortium name="The Broad Institute Genomics Platform"/>
            <consortium name="The Broad Institute Genome Sequencing Center for Infectious Disease"/>
            <person name="Wu L."/>
            <person name="Ma J."/>
        </authorList>
    </citation>
    <scope>NUCLEOTIDE SEQUENCE [LARGE SCALE GENOMIC DNA]</scope>
    <source>
        <strain evidence="7">ICMP 6774ER</strain>
    </source>
</reference>
<dbReference type="Proteomes" id="UP001597368">
    <property type="component" value="Unassembled WGS sequence"/>
</dbReference>
<dbReference type="SUPFAM" id="SSF46689">
    <property type="entry name" value="Homeodomain-like"/>
    <property type="match status" value="1"/>
</dbReference>
<dbReference type="PANTHER" id="PTHR47506:SF1">
    <property type="entry name" value="HTH-TYPE TRANSCRIPTIONAL REGULATOR YJDC"/>
    <property type="match status" value="1"/>
</dbReference>
<dbReference type="PROSITE" id="PS50977">
    <property type="entry name" value="HTH_TETR_2"/>
    <property type="match status" value="1"/>
</dbReference>
<dbReference type="InterPro" id="IPR001647">
    <property type="entry name" value="HTH_TetR"/>
</dbReference>
<dbReference type="Gene3D" id="1.10.357.10">
    <property type="entry name" value="Tetracycline Repressor, domain 2"/>
    <property type="match status" value="1"/>
</dbReference>
<evidence type="ECO:0000256" key="2">
    <source>
        <dbReference type="ARBA" id="ARBA00023125"/>
    </source>
</evidence>
<keyword evidence="1" id="KW-0805">Transcription regulation</keyword>
<dbReference type="PRINTS" id="PR00455">
    <property type="entry name" value="HTHTETR"/>
</dbReference>
<keyword evidence="7" id="KW-1185">Reference proteome</keyword>
<proteinExistence type="predicted"/>
<name>A0ABW4SLW4_9ACTN</name>
<protein>
    <submittedName>
        <fullName evidence="6">TetR/AcrR family transcriptional regulator</fullName>
    </submittedName>
</protein>
<keyword evidence="3" id="KW-0804">Transcription</keyword>
<evidence type="ECO:0000256" key="4">
    <source>
        <dbReference type="PROSITE-ProRule" id="PRU00335"/>
    </source>
</evidence>
<dbReference type="Pfam" id="PF00440">
    <property type="entry name" value="TetR_N"/>
    <property type="match status" value="1"/>
</dbReference>